<dbReference type="Pfam" id="PF01230">
    <property type="entry name" value="HIT"/>
    <property type="match status" value="1"/>
</dbReference>
<dbReference type="GO" id="GO:0003824">
    <property type="term" value="F:catalytic activity"/>
    <property type="evidence" value="ECO:0007669"/>
    <property type="project" value="InterPro"/>
</dbReference>
<protein>
    <submittedName>
        <fullName evidence="5">HIT family protein</fullName>
    </submittedName>
</protein>
<dbReference type="Proteomes" id="UP000616114">
    <property type="component" value="Unassembled WGS sequence"/>
</dbReference>
<feature type="short sequence motif" description="Histidine triad motif" evidence="2 3">
    <location>
        <begin position="91"/>
        <end position="95"/>
    </location>
</feature>
<name>A0A8J2TWV6_9MICO</name>
<dbReference type="InterPro" id="IPR036265">
    <property type="entry name" value="HIT-like_sf"/>
</dbReference>
<reference evidence="5" key="2">
    <citation type="submission" date="2020-09" db="EMBL/GenBank/DDBJ databases">
        <authorList>
            <person name="Sun Q."/>
            <person name="Zhou Y."/>
        </authorList>
    </citation>
    <scope>NUCLEOTIDE SEQUENCE</scope>
    <source>
        <strain evidence="5">CGMCC 1.12785</strain>
    </source>
</reference>
<dbReference type="EMBL" id="BMFY01000003">
    <property type="protein sequence ID" value="GGA09090.1"/>
    <property type="molecule type" value="Genomic_DNA"/>
</dbReference>
<dbReference type="PROSITE" id="PS51084">
    <property type="entry name" value="HIT_2"/>
    <property type="match status" value="1"/>
</dbReference>
<evidence type="ECO:0000313" key="6">
    <source>
        <dbReference type="Proteomes" id="UP000616114"/>
    </source>
</evidence>
<evidence type="ECO:0000256" key="1">
    <source>
        <dbReference type="PIRSR" id="PIRSR601310-1"/>
    </source>
</evidence>
<dbReference type="PANTHER" id="PTHR46648">
    <property type="entry name" value="HIT FAMILY PROTEIN 1"/>
    <property type="match status" value="1"/>
</dbReference>
<dbReference type="Gene3D" id="3.30.428.10">
    <property type="entry name" value="HIT-like"/>
    <property type="match status" value="1"/>
</dbReference>
<dbReference type="RefSeq" id="WP_188549833.1">
    <property type="nucleotide sequence ID" value="NZ_BMFY01000003.1"/>
</dbReference>
<evidence type="ECO:0000313" key="5">
    <source>
        <dbReference type="EMBL" id="GGA09090.1"/>
    </source>
</evidence>
<gene>
    <name evidence="5" type="ORF">GCM10011333_10080</name>
</gene>
<accession>A0A8J2TWV6</accession>
<dbReference type="PANTHER" id="PTHR46648:SF1">
    <property type="entry name" value="ADENOSINE 5'-MONOPHOSPHORAMIDASE HNT1"/>
    <property type="match status" value="1"/>
</dbReference>
<feature type="active site" description="Tele-AMP-histidine intermediate" evidence="1">
    <location>
        <position position="93"/>
    </location>
</feature>
<organism evidence="5 6">
    <name type="scientific">Sediminivirga luteola</name>
    <dbReference type="NCBI Taxonomy" id="1774748"/>
    <lineage>
        <taxon>Bacteria</taxon>
        <taxon>Bacillati</taxon>
        <taxon>Actinomycetota</taxon>
        <taxon>Actinomycetes</taxon>
        <taxon>Micrococcales</taxon>
        <taxon>Brevibacteriaceae</taxon>
        <taxon>Sediminivirga</taxon>
    </lineage>
</organism>
<dbReference type="PRINTS" id="PR00332">
    <property type="entry name" value="HISTRIAD"/>
</dbReference>
<dbReference type="InterPro" id="IPR011146">
    <property type="entry name" value="HIT-like"/>
</dbReference>
<feature type="domain" description="HIT" evidence="4">
    <location>
        <begin position="4"/>
        <end position="107"/>
    </location>
</feature>
<dbReference type="InterPro" id="IPR001310">
    <property type="entry name" value="Histidine_triad_HIT"/>
</dbReference>
<evidence type="ECO:0000256" key="3">
    <source>
        <dbReference type="PROSITE-ProRule" id="PRU00464"/>
    </source>
</evidence>
<evidence type="ECO:0000259" key="4">
    <source>
        <dbReference type="PROSITE" id="PS51084"/>
    </source>
</evidence>
<sequence length="131" mass="14729">MATLFTKIIGGEIPARFIHQDETAVAFLDVTPITDGHALVLPRREVSHWLDLTQDELHHLMDLAQRIGQAQKASFDCDRIGLLIQGYEVPHVHIHVWPTKSTEDFRMDRRRGNADPAALDEAAQTLRTALG</sequence>
<proteinExistence type="predicted"/>
<keyword evidence="6" id="KW-1185">Reference proteome</keyword>
<dbReference type="SUPFAM" id="SSF54197">
    <property type="entry name" value="HIT-like"/>
    <property type="match status" value="1"/>
</dbReference>
<reference evidence="5" key="1">
    <citation type="journal article" date="2014" name="Int. J. Syst. Evol. Microbiol.">
        <title>Complete genome sequence of Corynebacterium casei LMG S-19264T (=DSM 44701T), isolated from a smear-ripened cheese.</title>
        <authorList>
            <consortium name="US DOE Joint Genome Institute (JGI-PGF)"/>
            <person name="Walter F."/>
            <person name="Albersmeier A."/>
            <person name="Kalinowski J."/>
            <person name="Ruckert C."/>
        </authorList>
    </citation>
    <scope>NUCLEOTIDE SEQUENCE</scope>
    <source>
        <strain evidence="5">CGMCC 1.12785</strain>
    </source>
</reference>
<evidence type="ECO:0000256" key="2">
    <source>
        <dbReference type="PIRSR" id="PIRSR601310-3"/>
    </source>
</evidence>
<dbReference type="AlphaFoldDB" id="A0A8J2TWV6"/>
<dbReference type="GO" id="GO:0009117">
    <property type="term" value="P:nucleotide metabolic process"/>
    <property type="evidence" value="ECO:0007669"/>
    <property type="project" value="TreeGrafter"/>
</dbReference>
<comment type="caution">
    <text evidence="5">The sequence shown here is derived from an EMBL/GenBank/DDBJ whole genome shotgun (WGS) entry which is preliminary data.</text>
</comment>